<comment type="caution">
    <text evidence="4">The sequence shown here is derived from an EMBL/GenBank/DDBJ whole genome shotgun (WGS) entry which is preliminary data.</text>
</comment>
<evidence type="ECO:0000256" key="1">
    <source>
        <dbReference type="ARBA" id="ARBA00022821"/>
    </source>
</evidence>
<proteinExistence type="predicted"/>
<feature type="compositionally biased region" description="Polar residues" evidence="2">
    <location>
        <begin position="28"/>
        <end position="54"/>
    </location>
</feature>
<dbReference type="Gene3D" id="3.40.50.300">
    <property type="entry name" value="P-loop containing nucleotide triphosphate hydrolases"/>
    <property type="match status" value="1"/>
</dbReference>
<dbReference type="SUPFAM" id="SSF52540">
    <property type="entry name" value="P-loop containing nucleoside triphosphate hydrolases"/>
    <property type="match status" value="1"/>
</dbReference>
<evidence type="ECO:0000259" key="3">
    <source>
        <dbReference type="Pfam" id="PF00931"/>
    </source>
</evidence>
<dbReference type="InterPro" id="IPR027417">
    <property type="entry name" value="P-loop_NTPase"/>
</dbReference>
<dbReference type="Pfam" id="PF00931">
    <property type="entry name" value="NB-ARC"/>
    <property type="match status" value="1"/>
</dbReference>
<dbReference type="PRINTS" id="PR00364">
    <property type="entry name" value="DISEASERSIST"/>
</dbReference>
<feature type="region of interest" description="Disordered" evidence="2">
    <location>
        <begin position="402"/>
        <end position="439"/>
    </location>
</feature>
<dbReference type="EMBL" id="JBCGBO010000007">
    <property type="protein sequence ID" value="KAK9188312.1"/>
    <property type="molecule type" value="Genomic_DNA"/>
</dbReference>
<keyword evidence="1" id="KW-0611">Plant defense</keyword>
<sequence length="439" mass="49300">MGQVSQNGEIGGSSSDGGDKSKPEESKQSSNEILEQGHENNVSSSSPNCTNQPNVPKVSKSKPPANVHGFANEELHLQKLLSNRGTDDQFRAIGVVGVAGIGKTTLCQRIFHKPDVKTQFVPRIWVCTMSGQKTAESIVKRILNRLGVDDGTTNSFEGQGLAFLDYVLQQQLIGKRYLIVLDDFEDMEVCKHLSKVLPRGYGERLIITSRNEKLTTEMVGEENLHQLQPLSDQESCWLIYRDSVRDKDAQLKSQARKDLEEKLEKLQGQNESDAMLMEERKSIYRDAVNFPSSKQLVEELGKLQGENTKLMERKRSILRDSANLPNSKQLEEEVEKLQGQITKMIEEKRAKQREQRKNAEELKRKCGGLPLAAKLLGEIKAQEELRRKEKLLKDILDEIERVVAANRRPEPETQEQDAQTPATEGESNSVEPTGSIVNA</sequence>
<feature type="compositionally biased region" description="Low complexity" evidence="2">
    <location>
        <begin position="55"/>
        <end position="64"/>
    </location>
</feature>
<evidence type="ECO:0000313" key="4">
    <source>
        <dbReference type="EMBL" id="KAK9188312.1"/>
    </source>
</evidence>
<accession>A0AAP0QE93</accession>
<feature type="compositionally biased region" description="Basic and acidic residues" evidence="2">
    <location>
        <begin position="17"/>
        <end position="27"/>
    </location>
</feature>
<evidence type="ECO:0000313" key="5">
    <source>
        <dbReference type="Proteomes" id="UP001428341"/>
    </source>
</evidence>
<feature type="region of interest" description="Disordered" evidence="2">
    <location>
        <begin position="1"/>
        <end position="67"/>
    </location>
</feature>
<dbReference type="AlphaFoldDB" id="A0AAP0QE93"/>
<organism evidence="4 5">
    <name type="scientific">Citrus x changshan-huyou</name>
    <dbReference type="NCBI Taxonomy" id="2935761"/>
    <lineage>
        <taxon>Eukaryota</taxon>
        <taxon>Viridiplantae</taxon>
        <taxon>Streptophyta</taxon>
        <taxon>Embryophyta</taxon>
        <taxon>Tracheophyta</taxon>
        <taxon>Spermatophyta</taxon>
        <taxon>Magnoliopsida</taxon>
        <taxon>eudicotyledons</taxon>
        <taxon>Gunneridae</taxon>
        <taxon>Pentapetalae</taxon>
        <taxon>rosids</taxon>
        <taxon>malvids</taxon>
        <taxon>Sapindales</taxon>
        <taxon>Rutaceae</taxon>
        <taxon>Aurantioideae</taxon>
        <taxon>Citrus</taxon>
    </lineage>
</organism>
<feature type="compositionally biased region" description="Basic and acidic residues" evidence="2">
    <location>
        <begin position="402"/>
        <end position="411"/>
    </location>
</feature>
<feature type="domain" description="NB-ARC" evidence="3">
    <location>
        <begin position="87"/>
        <end position="248"/>
    </location>
</feature>
<keyword evidence="5" id="KW-1185">Reference proteome</keyword>
<dbReference type="GO" id="GO:0043531">
    <property type="term" value="F:ADP binding"/>
    <property type="evidence" value="ECO:0007669"/>
    <property type="project" value="InterPro"/>
</dbReference>
<protein>
    <recommendedName>
        <fullName evidence="3">NB-ARC domain-containing protein</fullName>
    </recommendedName>
</protein>
<dbReference type="PANTHER" id="PTHR36766">
    <property type="entry name" value="PLANT BROAD-SPECTRUM MILDEW RESISTANCE PROTEIN RPW8"/>
    <property type="match status" value="1"/>
</dbReference>
<gene>
    <name evidence="4" type="ORF">WN944_019713</name>
</gene>
<dbReference type="InterPro" id="IPR002182">
    <property type="entry name" value="NB-ARC"/>
</dbReference>
<reference evidence="4 5" key="1">
    <citation type="submission" date="2024-05" db="EMBL/GenBank/DDBJ databases">
        <title>Haplotype-resolved chromosome-level genome assembly of Huyou (Citrus changshanensis).</title>
        <authorList>
            <person name="Miao C."/>
            <person name="Chen W."/>
            <person name="Wu Y."/>
            <person name="Wang L."/>
            <person name="Zhao S."/>
            <person name="Grierson D."/>
            <person name="Xu C."/>
            <person name="Chen K."/>
        </authorList>
    </citation>
    <scope>NUCLEOTIDE SEQUENCE [LARGE SCALE GENOMIC DNA]</scope>
    <source>
        <strain evidence="4">01-14</strain>
        <tissue evidence="4">Leaf</tissue>
    </source>
</reference>
<dbReference type="GO" id="GO:0006952">
    <property type="term" value="P:defense response"/>
    <property type="evidence" value="ECO:0007669"/>
    <property type="project" value="UniProtKB-KW"/>
</dbReference>
<feature type="compositionally biased region" description="Polar residues" evidence="2">
    <location>
        <begin position="416"/>
        <end position="439"/>
    </location>
</feature>
<evidence type="ECO:0000256" key="2">
    <source>
        <dbReference type="SAM" id="MobiDB-lite"/>
    </source>
</evidence>
<name>A0AAP0QE93_9ROSI</name>
<dbReference type="Proteomes" id="UP001428341">
    <property type="component" value="Unassembled WGS sequence"/>
</dbReference>
<dbReference type="PANTHER" id="PTHR36766:SF41">
    <property type="entry name" value="AAA+ ATPASE DOMAIN-CONTAINING PROTEIN"/>
    <property type="match status" value="1"/>
</dbReference>